<accession>A0A8H4L4K1</accession>
<proteinExistence type="inferred from homology"/>
<dbReference type="EMBL" id="JAADYS010001789">
    <property type="protein sequence ID" value="KAF4461083.1"/>
    <property type="molecule type" value="Genomic_DNA"/>
</dbReference>
<dbReference type="OrthoDB" id="5946976at2759"/>
<dbReference type="Pfam" id="PF00144">
    <property type="entry name" value="Beta-lactamase"/>
    <property type="match status" value="1"/>
</dbReference>
<dbReference type="Gene3D" id="3.40.710.10">
    <property type="entry name" value="DD-peptidase/beta-lactamase superfamily"/>
    <property type="match status" value="1"/>
</dbReference>
<evidence type="ECO:0000256" key="1">
    <source>
        <dbReference type="ARBA" id="ARBA00038215"/>
    </source>
</evidence>
<reference evidence="3 4" key="1">
    <citation type="submission" date="2020-01" db="EMBL/GenBank/DDBJ databases">
        <title>Identification and distribution of gene clusters putatively required for synthesis of sphingolipid metabolism inhibitors in phylogenetically diverse species of the filamentous fungus Fusarium.</title>
        <authorList>
            <person name="Kim H.-S."/>
            <person name="Busman M."/>
            <person name="Brown D.W."/>
            <person name="Divon H."/>
            <person name="Uhlig S."/>
            <person name="Proctor R.H."/>
        </authorList>
    </citation>
    <scope>NUCLEOTIDE SEQUENCE [LARGE SCALE GENOMIC DNA]</scope>
    <source>
        <strain evidence="3 4">NRRL 20459</strain>
    </source>
</reference>
<dbReference type="InterPro" id="IPR001466">
    <property type="entry name" value="Beta-lactam-related"/>
</dbReference>
<dbReference type="Proteomes" id="UP000554235">
    <property type="component" value="Unassembled WGS sequence"/>
</dbReference>
<comment type="similarity">
    <text evidence="1">Belongs to the peptidase S12 family.</text>
</comment>
<dbReference type="InterPro" id="IPR012338">
    <property type="entry name" value="Beta-lactam/transpept-like"/>
</dbReference>
<evidence type="ECO:0000313" key="3">
    <source>
        <dbReference type="EMBL" id="KAF4461083.1"/>
    </source>
</evidence>
<dbReference type="PANTHER" id="PTHR46825:SF14">
    <property type="entry name" value="BETA-LACTAMASE-RELATED DOMAIN-CONTAINING PROTEIN"/>
    <property type="match status" value="1"/>
</dbReference>
<dbReference type="SUPFAM" id="SSF56601">
    <property type="entry name" value="beta-lactamase/transpeptidase-like"/>
    <property type="match status" value="1"/>
</dbReference>
<keyword evidence="4" id="KW-1185">Reference proteome</keyword>
<name>A0A8H4L4K1_9HYPO</name>
<sequence>MTSRFSQILSLFSDPHETTSAEGRLGKTDGAVGQICTISGVPGASIGVIHNGKTIHTYNYGKGDLEGDIPMTSDTVLGLGSITKSFVSAGISNLVAENKVTWNTPVKKVLPEFQQINSVVEENLTISDILSHRSGLAGFGDMNMAFQGDGDMMLDKSSLFQLVKHFPAQFPFRSDWGYFVWGYALAGKVIERLSGMELNDYIQKTLLQPLGLNATAFDPDSVDQCKFAKPYAGLSDGTAFPLPKLQEFKGTFFEASGGLYSSLNDMIGWSKEMLKAIKSEESVIKDAVSIVSNHVPIENPSLRERSYGYGWIRTQLPGVVGIIGDNVDLYRGIQYHPPLGSSKDEPRLMLYHQGSTVGYYTFLALFPESDSAVIVLTNSIALSDAADWIARILIKALFDLQDDKDYVALARKVNDKAIEDYKTLADTIEATRALPEFKNPSFFIGIYKSPSKPFRIDILPDPVNEGGLVFRFQGLKDQTYQLRHLCENKFEWALTHDESKRRGRYHNAELESYVFEFVLEEETESISLFWASNPLLPEYREVFSRAIE</sequence>
<protein>
    <submittedName>
        <fullName evidence="3">Peptidase S12 Pab87-related C-terminal</fullName>
    </submittedName>
</protein>
<dbReference type="InterPro" id="IPR050491">
    <property type="entry name" value="AmpC-like"/>
</dbReference>
<evidence type="ECO:0000259" key="2">
    <source>
        <dbReference type="Pfam" id="PF00144"/>
    </source>
</evidence>
<feature type="domain" description="Beta-lactamase-related" evidence="2">
    <location>
        <begin position="40"/>
        <end position="384"/>
    </location>
</feature>
<comment type="caution">
    <text evidence="3">The sequence shown here is derived from an EMBL/GenBank/DDBJ whole genome shotgun (WGS) entry which is preliminary data.</text>
</comment>
<gene>
    <name evidence="3" type="ORF">FALBO_12129</name>
</gene>
<evidence type="ECO:0000313" key="4">
    <source>
        <dbReference type="Proteomes" id="UP000554235"/>
    </source>
</evidence>
<dbReference type="AlphaFoldDB" id="A0A8H4L4K1"/>
<organism evidence="3 4">
    <name type="scientific">Fusarium albosuccineum</name>
    <dbReference type="NCBI Taxonomy" id="1237068"/>
    <lineage>
        <taxon>Eukaryota</taxon>
        <taxon>Fungi</taxon>
        <taxon>Dikarya</taxon>
        <taxon>Ascomycota</taxon>
        <taxon>Pezizomycotina</taxon>
        <taxon>Sordariomycetes</taxon>
        <taxon>Hypocreomycetidae</taxon>
        <taxon>Hypocreales</taxon>
        <taxon>Nectriaceae</taxon>
        <taxon>Fusarium</taxon>
        <taxon>Fusarium decemcellulare species complex</taxon>
    </lineage>
</organism>
<dbReference type="PANTHER" id="PTHR46825">
    <property type="entry name" value="D-ALANYL-D-ALANINE-CARBOXYPEPTIDASE/ENDOPEPTIDASE AMPH"/>
    <property type="match status" value="1"/>
</dbReference>